<evidence type="ECO:0000313" key="5">
    <source>
        <dbReference type="Ensembl" id="ENSCLMP00005013517.1"/>
    </source>
</evidence>
<dbReference type="InterPro" id="IPR050111">
    <property type="entry name" value="C-type_lectin/snaclec_domain"/>
</dbReference>
<dbReference type="Gene3D" id="3.10.100.10">
    <property type="entry name" value="Mannose-Binding Protein A, subunit A"/>
    <property type="match status" value="1"/>
</dbReference>
<keyword evidence="3" id="KW-0812">Transmembrane</keyword>
<dbReference type="Pfam" id="PF00059">
    <property type="entry name" value="Lectin_C"/>
    <property type="match status" value="1"/>
</dbReference>
<dbReference type="InterPro" id="IPR018378">
    <property type="entry name" value="C-type_lectin_CS"/>
</dbReference>
<evidence type="ECO:0000313" key="6">
    <source>
        <dbReference type="Proteomes" id="UP000694565"/>
    </source>
</evidence>
<keyword evidence="3" id="KW-0472">Membrane</keyword>
<feature type="transmembrane region" description="Helical" evidence="3">
    <location>
        <begin position="12"/>
        <end position="35"/>
    </location>
</feature>
<organism evidence="5 6">
    <name type="scientific">Cyclopterus lumpus</name>
    <name type="common">Lumpsucker</name>
    <dbReference type="NCBI Taxonomy" id="8103"/>
    <lineage>
        <taxon>Eukaryota</taxon>
        <taxon>Metazoa</taxon>
        <taxon>Chordata</taxon>
        <taxon>Craniata</taxon>
        <taxon>Vertebrata</taxon>
        <taxon>Euteleostomi</taxon>
        <taxon>Actinopterygii</taxon>
        <taxon>Neopterygii</taxon>
        <taxon>Teleostei</taxon>
        <taxon>Neoteleostei</taxon>
        <taxon>Acanthomorphata</taxon>
        <taxon>Eupercaria</taxon>
        <taxon>Perciformes</taxon>
        <taxon>Cottioidei</taxon>
        <taxon>Cottales</taxon>
        <taxon>Cyclopteridae</taxon>
        <taxon>Cyclopterus</taxon>
    </lineage>
</organism>
<dbReference type="PANTHER" id="PTHR22803">
    <property type="entry name" value="MANNOSE, PHOSPHOLIPASE, LECTIN RECEPTOR RELATED"/>
    <property type="match status" value="1"/>
</dbReference>
<sequence length="248" mass="27966">MFVLMAPTDQRFLFFSQTLPPIAVCWLILVLILGLRIHFTNVLSVNEAKLTAEIQQLKTLTRRLNASEDVSTPPAAIRNRTDRSAGDQEPETNVSRAQWSVDAYCPGSNGRRCQPCQRGWHFFQSGCYAMLYPDPPGWKTWEEAREDCRGKNSDLVSMDNAAEKGDGKTTTGARKKKKNMNFLQGHWIGLRVEDGRWKWVDGSDLNQTSWIVAPADGHCAASVTAARWRSVSCGDRNRWSCKKKALFV</sequence>
<name>A0A8C2Z1Q1_CYCLU</name>
<dbReference type="AlphaFoldDB" id="A0A8C2Z1Q1"/>
<evidence type="ECO:0000256" key="1">
    <source>
        <dbReference type="ARBA" id="ARBA00023157"/>
    </source>
</evidence>
<feature type="domain" description="C-type lectin" evidence="4">
    <location>
        <begin position="123"/>
        <end position="242"/>
    </location>
</feature>
<reference evidence="5" key="1">
    <citation type="submission" date="2025-08" db="UniProtKB">
        <authorList>
            <consortium name="Ensembl"/>
        </authorList>
    </citation>
    <scope>IDENTIFICATION</scope>
</reference>
<dbReference type="PROSITE" id="PS00615">
    <property type="entry name" value="C_TYPE_LECTIN_1"/>
    <property type="match status" value="1"/>
</dbReference>
<dbReference type="SUPFAM" id="SSF56436">
    <property type="entry name" value="C-type lectin-like"/>
    <property type="match status" value="1"/>
</dbReference>
<dbReference type="GeneTree" id="ENSGT01150000287520"/>
<dbReference type="InterPro" id="IPR001304">
    <property type="entry name" value="C-type_lectin-like"/>
</dbReference>
<dbReference type="Ensembl" id="ENSCLMT00005014452.1">
    <property type="protein sequence ID" value="ENSCLMP00005013517.1"/>
    <property type="gene ID" value="ENSCLMG00005007176.1"/>
</dbReference>
<evidence type="ECO:0000259" key="4">
    <source>
        <dbReference type="PROSITE" id="PS50041"/>
    </source>
</evidence>
<keyword evidence="1" id="KW-1015">Disulfide bond</keyword>
<proteinExistence type="predicted"/>
<evidence type="ECO:0000256" key="3">
    <source>
        <dbReference type="SAM" id="Phobius"/>
    </source>
</evidence>
<feature type="region of interest" description="Disordered" evidence="2">
    <location>
        <begin position="65"/>
        <end position="94"/>
    </location>
</feature>
<keyword evidence="3" id="KW-1133">Transmembrane helix</keyword>
<keyword evidence="6" id="KW-1185">Reference proteome</keyword>
<dbReference type="InterPro" id="IPR016186">
    <property type="entry name" value="C-type_lectin-like/link_sf"/>
</dbReference>
<reference evidence="5" key="2">
    <citation type="submission" date="2025-09" db="UniProtKB">
        <authorList>
            <consortium name="Ensembl"/>
        </authorList>
    </citation>
    <scope>IDENTIFICATION</scope>
</reference>
<evidence type="ECO:0000256" key="2">
    <source>
        <dbReference type="SAM" id="MobiDB-lite"/>
    </source>
</evidence>
<protein>
    <recommendedName>
        <fullName evidence="4">C-type lectin domain-containing protein</fullName>
    </recommendedName>
</protein>
<dbReference type="Proteomes" id="UP000694565">
    <property type="component" value="Unplaced"/>
</dbReference>
<dbReference type="SMART" id="SM00034">
    <property type="entry name" value="CLECT"/>
    <property type="match status" value="1"/>
</dbReference>
<accession>A0A8C2Z1Q1</accession>
<dbReference type="InterPro" id="IPR016187">
    <property type="entry name" value="CTDL_fold"/>
</dbReference>
<dbReference type="PROSITE" id="PS50041">
    <property type="entry name" value="C_TYPE_LECTIN_2"/>
    <property type="match status" value="1"/>
</dbReference>